<keyword evidence="4" id="KW-1185">Reference proteome</keyword>
<evidence type="ECO:0000256" key="1">
    <source>
        <dbReference type="ARBA" id="ARBA00006484"/>
    </source>
</evidence>
<gene>
    <name evidence="3" type="ORF">ABT317_16310</name>
</gene>
<accession>A0ABV1W2V4</accession>
<dbReference type="Proteomes" id="UP001458415">
    <property type="component" value="Unassembled WGS sequence"/>
</dbReference>
<dbReference type="InterPro" id="IPR036291">
    <property type="entry name" value="NAD(P)-bd_dom_sf"/>
</dbReference>
<dbReference type="PANTHER" id="PTHR43639:SF1">
    <property type="entry name" value="SHORT-CHAIN DEHYDROGENASE_REDUCTASE FAMILY PROTEIN"/>
    <property type="match status" value="1"/>
</dbReference>
<organism evidence="3 4">
    <name type="scientific">Streptomyces carpinensis</name>
    <dbReference type="NCBI Taxonomy" id="66369"/>
    <lineage>
        <taxon>Bacteria</taxon>
        <taxon>Bacillati</taxon>
        <taxon>Actinomycetota</taxon>
        <taxon>Actinomycetes</taxon>
        <taxon>Kitasatosporales</taxon>
        <taxon>Streptomycetaceae</taxon>
        <taxon>Streptomyces</taxon>
    </lineage>
</organism>
<dbReference type="Gene3D" id="3.40.50.720">
    <property type="entry name" value="NAD(P)-binding Rossmann-like Domain"/>
    <property type="match status" value="1"/>
</dbReference>
<dbReference type="PRINTS" id="PR00081">
    <property type="entry name" value="GDHRDH"/>
</dbReference>
<evidence type="ECO:0000313" key="4">
    <source>
        <dbReference type="Proteomes" id="UP001458415"/>
    </source>
</evidence>
<dbReference type="Pfam" id="PF13561">
    <property type="entry name" value="adh_short_C2"/>
    <property type="match status" value="1"/>
</dbReference>
<protein>
    <submittedName>
        <fullName evidence="3">SDR family oxidoreductase</fullName>
    </submittedName>
</protein>
<reference evidence="3 4" key="1">
    <citation type="submission" date="2024-06" db="EMBL/GenBank/DDBJ databases">
        <title>The Natural Products Discovery Center: Release of the First 8490 Sequenced Strains for Exploring Actinobacteria Biosynthetic Diversity.</title>
        <authorList>
            <person name="Kalkreuter E."/>
            <person name="Kautsar S.A."/>
            <person name="Yang D."/>
            <person name="Bader C.D."/>
            <person name="Teijaro C.N."/>
            <person name="Fluegel L."/>
            <person name="Davis C.M."/>
            <person name="Simpson J.R."/>
            <person name="Lauterbach L."/>
            <person name="Steele A.D."/>
            <person name="Gui C."/>
            <person name="Meng S."/>
            <person name="Li G."/>
            <person name="Viehrig K."/>
            <person name="Ye F."/>
            <person name="Su P."/>
            <person name="Kiefer A.F."/>
            <person name="Nichols A."/>
            <person name="Cepeda A.J."/>
            <person name="Yan W."/>
            <person name="Fan B."/>
            <person name="Jiang Y."/>
            <person name="Adhikari A."/>
            <person name="Zheng C.-J."/>
            <person name="Schuster L."/>
            <person name="Cowan T.M."/>
            <person name="Smanski M.J."/>
            <person name="Chevrette M.G."/>
            <person name="De Carvalho L.P.S."/>
            <person name="Shen B."/>
        </authorList>
    </citation>
    <scope>NUCLEOTIDE SEQUENCE [LARGE SCALE GENOMIC DNA]</scope>
    <source>
        <strain evidence="3 4">NPDC000634</strain>
    </source>
</reference>
<evidence type="ECO:0000313" key="3">
    <source>
        <dbReference type="EMBL" id="MER6978529.1"/>
    </source>
</evidence>
<dbReference type="PRINTS" id="PR00080">
    <property type="entry name" value="SDRFAMILY"/>
</dbReference>
<name>A0ABV1W2V4_9ACTN</name>
<dbReference type="PANTHER" id="PTHR43639">
    <property type="entry name" value="OXIDOREDUCTASE, SHORT-CHAIN DEHYDROGENASE/REDUCTASE FAMILY (AFU_ORTHOLOGUE AFUA_5G02870)"/>
    <property type="match status" value="1"/>
</dbReference>
<keyword evidence="2" id="KW-0560">Oxidoreductase</keyword>
<sequence>MGALKGRTALVTGASRGIGRSIALRLACEGALVAVHYRGDAAAAAETLTEIRDNGGRAFGIRTELGSPEGAETLYAGFDAGLAEFGAARGLDILVNNAGVSGSARIDEVTPELFDRIFNVNAKSLLFVAQLGLRRMHEGGRIINVSSAATRIAYPESVVYSMSKGAVNTFTLALAKEVGERSITVNAVAPGFVETDMNLAKRRTPEAAAQLAGWSVFGRLGRTGDIADIVAFLASDASRWITGQCIDASGGSRL</sequence>
<evidence type="ECO:0000256" key="2">
    <source>
        <dbReference type="ARBA" id="ARBA00023002"/>
    </source>
</evidence>
<dbReference type="EMBL" id="JBEPCU010000245">
    <property type="protein sequence ID" value="MER6978529.1"/>
    <property type="molecule type" value="Genomic_DNA"/>
</dbReference>
<comment type="caution">
    <text evidence="3">The sequence shown here is derived from an EMBL/GenBank/DDBJ whole genome shotgun (WGS) entry which is preliminary data.</text>
</comment>
<proteinExistence type="inferred from homology"/>
<dbReference type="SUPFAM" id="SSF51735">
    <property type="entry name" value="NAD(P)-binding Rossmann-fold domains"/>
    <property type="match status" value="1"/>
</dbReference>
<dbReference type="PROSITE" id="PS00061">
    <property type="entry name" value="ADH_SHORT"/>
    <property type="match status" value="1"/>
</dbReference>
<dbReference type="InterPro" id="IPR002347">
    <property type="entry name" value="SDR_fam"/>
</dbReference>
<dbReference type="RefSeq" id="WP_086728463.1">
    <property type="nucleotide sequence ID" value="NZ_MUBM01000241.1"/>
</dbReference>
<dbReference type="InterPro" id="IPR020904">
    <property type="entry name" value="Sc_DH/Rdtase_CS"/>
</dbReference>
<comment type="similarity">
    <text evidence="1">Belongs to the short-chain dehydrogenases/reductases (SDR) family.</text>
</comment>